<name>F0R7U0_PHOSB</name>
<dbReference type="STRING" id="667015.Bacsa_0397"/>
<gene>
    <name evidence="1" type="ordered locus">Bacsa_0397</name>
</gene>
<keyword evidence="2" id="KW-1185">Reference proteome</keyword>
<dbReference type="KEGG" id="bsa:Bacsa_0397"/>
<proteinExistence type="predicted"/>
<sequence length="32" mass="3085">MNDKTAIIGRGGIPAGGGCLTTGLAEPVITCP</sequence>
<protein>
    <submittedName>
        <fullName evidence="1">Uncharacterized protein</fullName>
    </submittedName>
</protein>
<dbReference type="EMBL" id="CP002530">
    <property type="protein sequence ID" value="ADY34997.1"/>
    <property type="molecule type" value="Genomic_DNA"/>
</dbReference>
<organism evidence="1 2">
    <name type="scientific">Phocaeicola salanitronis (strain DSM 18170 / JCM 13657 / CCUG 60908 / BL78)</name>
    <name type="common">Bacteroides salanitronis</name>
    <dbReference type="NCBI Taxonomy" id="667015"/>
    <lineage>
        <taxon>Bacteria</taxon>
        <taxon>Pseudomonadati</taxon>
        <taxon>Bacteroidota</taxon>
        <taxon>Bacteroidia</taxon>
        <taxon>Bacteroidales</taxon>
        <taxon>Bacteroidaceae</taxon>
        <taxon>Phocaeicola</taxon>
    </lineage>
</organism>
<evidence type="ECO:0000313" key="2">
    <source>
        <dbReference type="Proteomes" id="UP000007486"/>
    </source>
</evidence>
<dbReference type="Proteomes" id="UP000007486">
    <property type="component" value="Chromosome"/>
</dbReference>
<evidence type="ECO:0000313" key="1">
    <source>
        <dbReference type="EMBL" id="ADY34997.1"/>
    </source>
</evidence>
<dbReference type="AlphaFoldDB" id="F0R7U0"/>
<accession>F0R7U0</accession>
<dbReference type="HOGENOM" id="CLU_3388106_0_0_10"/>
<reference evidence="1 2" key="1">
    <citation type="journal article" date="2011" name="Stand. Genomic Sci.">
        <title>Complete genome sequence of Bacteroides salanitronis type strain (BL78).</title>
        <authorList>
            <person name="Gronow S."/>
            <person name="Held B."/>
            <person name="Lucas S."/>
            <person name="Lapidus A."/>
            <person name="Del Rio T.G."/>
            <person name="Nolan M."/>
            <person name="Tice H."/>
            <person name="Deshpande S."/>
            <person name="Cheng J.F."/>
            <person name="Pitluck S."/>
            <person name="Liolios K."/>
            <person name="Pagani I."/>
            <person name="Ivanova N."/>
            <person name="Mavromatis K."/>
            <person name="Pati A."/>
            <person name="Tapia R."/>
            <person name="Han C."/>
            <person name="Goodwin L."/>
            <person name="Chen A."/>
            <person name="Palaniappan K."/>
            <person name="Land M."/>
            <person name="Hauser L."/>
            <person name="Chang Y.J."/>
            <person name="Jeffries C.D."/>
            <person name="Brambilla E.M."/>
            <person name="Rohde M."/>
            <person name="Goker M."/>
            <person name="Detter J.C."/>
            <person name="Woyke T."/>
            <person name="Bristow J."/>
            <person name="Markowitz V."/>
            <person name="Hugenholtz P."/>
            <person name="Kyrpides N.C."/>
            <person name="Klenk H.P."/>
            <person name="Eisen J.A."/>
        </authorList>
    </citation>
    <scope>NUCLEOTIDE SEQUENCE [LARGE SCALE GENOMIC DNA]</scope>
    <source>
        <strain evidence="1 2">DSM 18170</strain>
    </source>
</reference>